<gene>
    <name evidence="7" type="ORF">QK289_07585</name>
</gene>
<organism evidence="7 8">
    <name type="scientific">Exiguobacterium antarcticum</name>
    <dbReference type="NCBI Taxonomy" id="132920"/>
    <lineage>
        <taxon>Bacteria</taxon>
        <taxon>Bacillati</taxon>
        <taxon>Bacillota</taxon>
        <taxon>Bacilli</taxon>
        <taxon>Bacillales</taxon>
        <taxon>Bacillales Family XII. Incertae Sedis</taxon>
        <taxon>Exiguobacterium</taxon>
    </lineage>
</organism>
<accession>A0ABT6R208</accession>
<dbReference type="InterPro" id="IPR014710">
    <property type="entry name" value="RmlC-like_jellyroll"/>
</dbReference>
<dbReference type="SUPFAM" id="SSF51206">
    <property type="entry name" value="cAMP-binding domain-like"/>
    <property type="match status" value="1"/>
</dbReference>
<dbReference type="PROSITE" id="PS51063">
    <property type="entry name" value="HTH_CRP_2"/>
    <property type="match status" value="1"/>
</dbReference>
<dbReference type="CDD" id="cd00038">
    <property type="entry name" value="CAP_ED"/>
    <property type="match status" value="1"/>
</dbReference>
<keyword evidence="2" id="KW-0238">DNA-binding</keyword>
<evidence type="ECO:0000256" key="1">
    <source>
        <dbReference type="ARBA" id="ARBA00023015"/>
    </source>
</evidence>
<dbReference type="Pfam" id="PF13545">
    <property type="entry name" value="HTH_Crp_2"/>
    <property type="match status" value="1"/>
</dbReference>
<feature type="domain" description="Cyclic nucleotide-binding" evidence="5">
    <location>
        <begin position="27"/>
        <end position="147"/>
    </location>
</feature>
<dbReference type="InterPro" id="IPR000595">
    <property type="entry name" value="cNMP-bd_dom"/>
</dbReference>
<dbReference type="EMBL" id="JASBQV010000009">
    <property type="protein sequence ID" value="MDI3234868.1"/>
    <property type="molecule type" value="Genomic_DNA"/>
</dbReference>
<dbReference type="InterPro" id="IPR018490">
    <property type="entry name" value="cNMP-bd_dom_sf"/>
</dbReference>
<evidence type="ECO:0000259" key="6">
    <source>
        <dbReference type="PROSITE" id="PS51063"/>
    </source>
</evidence>
<evidence type="ECO:0000259" key="5">
    <source>
        <dbReference type="PROSITE" id="PS50042"/>
    </source>
</evidence>
<dbReference type="InterPro" id="IPR012318">
    <property type="entry name" value="HTH_CRP"/>
</dbReference>
<evidence type="ECO:0000313" key="8">
    <source>
        <dbReference type="Proteomes" id="UP001243286"/>
    </source>
</evidence>
<dbReference type="SMART" id="SM00419">
    <property type="entry name" value="HTH_CRP"/>
    <property type="match status" value="1"/>
</dbReference>
<dbReference type="SMART" id="SM00100">
    <property type="entry name" value="cNMP"/>
    <property type="match status" value="1"/>
</dbReference>
<dbReference type="Proteomes" id="UP001243286">
    <property type="component" value="Unassembled WGS sequence"/>
</dbReference>
<keyword evidence="8" id="KW-1185">Reference proteome</keyword>
<sequence>MIVRRTSEGGNVMKRNVTTEELRGLDIFETCTERELAQLLPHVFHRTYRKGQLLFMEGDPRERIYFLLEGYIRLERLNLAGTLQYSDYLKPCQLFPYSGIFEDEFYRYTAEALTDIEVYYVPTYQLEQMAKRHSAMLFHIIKQMNRLLDLHERRVQEIITPNATVRVINTIHFLMEDLGDTREDGIHVSCPFTTIELSRLSGTSRETVSGVLSKLRKDNIIRFSAKHLIIGKPDFFVKE</sequence>
<evidence type="ECO:0000313" key="7">
    <source>
        <dbReference type="EMBL" id="MDI3234868.1"/>
    </source>
</evidence>
<dbReference type="PROSITE" id="PS50042">
    <property type="entry name" value="CNMP_BINDING_3"/>
    <property type="match status" value="1"/>
</dbReference>
<evidence type="ECO:0000256" key="3">
    <source>
        <dbReference type="ARBA" id="ARBA00023159"/>
    </source>
</evidence>
<protein>
    <submittedName>
        <fullName evidence="7">Crp/Fnr family transcriptional regulator</fullName>
    </submittedName>
</protein>
<keyword evidence="1" id="KW-0805">Transcription regulation</keyword>
<dbReference type="PANTHER" id="PTHR24567:SF74">
    <property type="entry name" value="HTH-TYPE TRANSCRIPTIONAL REGULATOR ARCR"/>
    <property type="match status" value="1"/>
</dbReference>
<feature type="domain" description="HTH crp-type" evidence="6">
    <location>
        <begin position="161"/>
        <end position="234"/>
    </location>
</feature>
<dbReference type="Gene3D" id="1.10.10.10">
    <property type="entry name" value="Winged helix-like DNA-binding domain superfamily/Winged helix DNA-binding domain"/>
    <property type="match status" value="1"/>
</dbReference>
<dbReference type="Pfam" id="PF00027">
    <property type="entry name" value="cNMP_binding"/>
    <property type="match status" value="1"/>
</dbReference>
<dbReference type="SUPFAM" id="SSF46785">
    <property type="entry name" value="Winged helix' DNA-binding domain"/>
    <property type="match status" value="1"/>
</dbReference>
<proteinExistence type="predicted"/>
<comment type="caution">
    <text evidence="7">The sequence shown here is derived from an EMBL/GenBank/DDBJ whole genome shotgun (WGS) entry which is preliminary data.</text>
</comment>
<dbReference type="InterPro" id="IPR036390">
    <property type="entry name" value="WH_DNA-bd_sf"/>
</dbReference>
<name>A0ABT6R208_9BACL</name>
<dbReference type="PANTHER" id="PTHR24567">
    <property type="entry name" value="CRP FAMILY TRANSCRIPTIONAL REGULATORY PROTEIN"/>
    <property type="match status" value="1"/>
</dbReference>
<dbReference type="Gene3D" id="2.60.120.10">
    <property type="entry name" value="Jelly Rolls"/>
    <property type="match status" value="1"/>
</dbReference>
<keyword evidence="4" id="KW-0804">Transcription</keyword>
<dbReference type="InterPro" id="IPR050397">
    <property type="entry name" value="Env_Response_Regulators"/>
</dbReference>
<evidence type="ECO:0000256" key="2">
    <source>
        <dbReference type="ARBA" id="ARBA00023125"/>
    </source>
</evidence>
<keyword evidence="3" id="KW-0010">Activator</keyword>
<reference evidence="7 8" key="1">
    <citation type="submission" date="2023-04" db="EMBL/GenBank/DDBJ databases">
        <title>Antarctic isolates genomes.</title>
        <authorList>
            <person name="Dimov S.G."/>
        </authorList>
    </citation>
    <scope>NUCLEOTIDE SEQUENCE [LARGE SCALE GENOMIC DNA]</scope>
    <source>
        <strain evidence="7 8">AL19</strain>
    </source>
</reference>
<dbReference type="InterPro" id="IPR036388">
    <property type="entry name" value="WH-like_DNA-bd_sf"/>
</dbReference>
<evidence type="ECO:0000256" key="4">
    <source>
        <dbReference type="ARBA" id="ARBA00023163"/>
    </source>
</evidence>
<dbReference type="RefSeq" id="WP_282355886.1">
    <property type="nucleotide sequence ID" value="NZ_JASBQV010000009.1"/>
</dbReference>